<protein>
    <recommendedName>
        <fullName evidence="6">UBX domain-containing protein</fullName>
    </recommendedName>
</protein>
<dbReference type="SUPFAM" id="SSF46934">
    <property type="entry name" value="UBA-like"/>
    <property type="match status" value="1"/>
</dbReference>
<dbReference type="PANTHER" id="PTHR13318:SF95">
    <property type="entry name" value="F-BOX PROTEIN YLR352W"/>
    <property type="match status" value="1"/>
</dbReference>
<dbReference type="GO" id="GO:0031146">
    <property type="term" value="P:SCF-dependent proteasomal ubiquitin-dependent protein catabolic process"/>
    <property type="evidence" value="ECO:0007669"/>
    <property type="project" value="TreeGrafter"/>
</dbReference>
<dbReference type="EMBL" id="JBAMIC010000003">
    <property type="protein sequence ID" value="KAK7110314.1"/>
    <property type="molecule type" value="Genomic_DNA"/>
</dbReference>
<feature type="region of interest" description="Disordered" evidence="1">
    <location>
        <begin position="127"/>
        <end position="156"/>
    </location>
</feature>
<dbReference type="SUPFAM" id="SSF52058">
    <property type="entry name" value="L domain-like"/>
    <property type="match status" value="1"/>
</dbReference>
<evidence type="ECO:0000259" key="2">
    <source>
        <dbReference type="PROSITE" id="PS50030"/>
    </source>
</evidence>
<dbReference type="GO" id="GO:0019005">
    <property type="term" value="C:SCF ubiquitin ligase complex"/>
    <property type="evidence" value="ECO:0007669"/>
    <property type="project" value="TreeGrafter"/>
</dbReference>
<feature type="region of interest" description="Disordered" evidence="1">
    <location>
        <begin position="296"/>
        <end position="323"/>
    </location>
</feature>
<feature type="compositionally biased region" description="Basic and acidic residues" evidence="1">
    <location>
        <begin position="296"/>
        <end position="310"/>
    </location>
</feature>
<accession>A0AAN9GJJ5</accession>
<dbReference type="InterPro" id="IPR015940">
    <property type="entry name" value="UBA"/>
</dbReference>
<feature type="compositionally biased region" description="Polar residues" evidence="1">
    <location>
        <begin position="102"/>
        <end position="115"/>
    </location>
</feature>
<reference evidence="4 5" key="1">
    <citation type="submission" date="2024-02" db="EMBL/GenBank/DDBJ databases">
        <title>Chromosome-scale genome assembly of the rough periwinkle Littorina saxatilis.</title>
        <authorList>
            <person name="De Jode A."/>
            <person name="Faria R."/>
            <person name="Formenti G."/>
            <person name="Sims Y."/>
            <person name="Smith T.P."/>
            <person name="Tracey A."/>
            <person name="Wood J.M.D."/>
            <person name="Zagrodzka Z.B."/>
            <person name="Johannesson K."/>
            <person name="Butlin R.K."/>
            <person name="Leder E.H."/>
        </authorList>
    </citation>
    <scope>NUCLEOTIDE SEQUENCE [LARGE SCALE GENOMIC DNA]</scope>
    <source>
        <strain evidence="4">Snail1</strain>
        <tissue evidence="4">Muscle</tissue>
    </source>
</reference>
<evidence type="ECO:0000313" key="5">
    <source>
        <dbReference type="Proteomes" id="UP001374579"/>
    </source>
</evidence>
<dbReference type="SMART" id="SM00367">
    <property type="entry name" value="LRR_CC"/>
    <property type="match status" value="5"/>
</dbReference>
<dbReference type="Proteomes" id="UP001374579">
    <property type="component" value="Unassembled WGS sequence"/>
</dbReference>
<feature type="compositionally biased region" description="Low complexity" evidence="1">
    <location>
        <begin position="90"/>
        <end position="101"/>
    </location>
</feature>
<evidence type="ECO:0000313" key="4">
    <source>
        <dbReference type="EMBL" id="KAK7110314.1"/>
    </source>
</evidence>
<feature type="compositionally biased region" description="Polar residues" evidence="1">
    <location>
        <begin position="191"/>
        <end position="200"/>
    </location>
</feature>
<dbReference type="Pfam" id="PF00789">
    <property type="entry name" value="UBX"/>
    <property type="match status" value="1"/>
</dbReference>
<evidence type="ECO:0008006" key="6">
    <source>
        <dbReference type="Google" id="ProtNLM"/>
    </source>
</evidence>
<dbReference type="InterPro" id="IPR032675">
    <property type="entry name" value="LRR_dom_sf"/>
</dbReference>
<dbReference type="InterPro" id="IPR001611">
    <property type="entry name" value="Leu-rich_rpt"/>
</dbReference>
<dbReference type="InterPro" id="IPR009060">
    <property type="entry name" value="UBA-like_sf"/>
</dbReference>
<sequence length="965" mass="105341">MESQTVDDMIAAVMSMGFELKDAKDAMQYGKISTQEAVEWILAGKPGYAASGAQPPTLKLGEQNTSLQPDTRVPFSRPLPVPDSAASDVSSGQPTSPASSSLAEPSTSDTDMEQQVVSRLHLTEERYAQKKNFEEKKREEAQRNAKLEKMQAKREHERVLKEIAEDRKINKMMRMHGPTQSDDTPQEGKATPTSSSTNIGATSSVSSATSSSAAASAICSLQIRLPTGKQLRKKLDKGTTLGEVWKQVLDEAGKETEGHCGFIQPFPRREFTPVEMIKTLEQLGLVPSGSLVLKKEAKQDEPAKEERAAPELEEEEDAVPMNEARPLTNRWQPVEPPQVHQWGRGQALDNDEAADQQGGNALAPDELVDADADADEEEEDGWNMRGHQWGRGQALEGDNAAMDVDEANDNIGDDEEDDDDDNQWAAPQGLGGFGGGGGGFNAGAVLGGMLGMQGGGINPGVFMGVGQRLVPMGAPGAEGYNNRRSNELAAEAAQHRLQQPVPEVLAPSEPSPPLLQVPRLQDTCFALVMERILDPVNPLHTLGSIPQDLSQQILSHLLHEKLLDQKTIKLFLSCFLQRLILDTYTYATNELLYALRLHHSLQILSLHSCPLISDQGLHHIANLKNLKVLNLGLCKQITNKSLKVIAGFPQLHTLSLEETSVTDGGLIQYFAGKLCIRHLNLNRTAVTNDIFPHLQNLENLQLLYLEETKITSLEGVQNLKKLETLNVASTLIPTTSLQFLQGHPTLTQLNFANTDHINGDTALEYLAGLKLRTLCLPDRHTVTSAGLAHITGFLLHTLDLTNYIHVGDLGMEHVGKITSLRKLMLSNTKVTDLGLLELGRLVRLKILYLDRTSVSDSGITVVKAFKQLSELSLSTTSVTSRFLKEGVLHSCQGLTKLNLSRTHVGDSGVAKLKLPYLQLLNLDCTRVHAKMVDTIRANCPALKSVTTANLTPVAEEDEGQEEGDM</sequence>
<feature type="region of interest" description="Disordered" evidence="1">
    <location>
        <begin position="175"/>
        <end position="204"/>
    </location>
</feature>
<dbReference type="PROSITE" id="PS50030">
    <property type="entry name" value="UBA"/>
    <property type="match status" value="1"/>
</dbReference>
<dbReference type="SMART" id="SM00166">
    <property type="entry name" value="UBX"/>
    <property type="match status" value="1"/>
</dbReference>
<dbReference type="InterPro" id="IPR001012">
    <property type="entry name" value="UBX_dom"/>
</dbReference>
<dbReference type="InterPro" id="IPR057207">
    <property type="entry name" value="FBXL15_LRR"/>
</dbReference>
<dbReference type="PROSITE" id="PS50033">
    <property type="entry name" value="UBX"/>
    <property type="match status" value="1"/>
</dbReference>
<keyword evidence="5" id="KW-1185">Reference proteome</keyword>
<dbReference type="SUPFAM" id="SSF54236">
    <property type="entry name" value="Ubiquitin-like"/>
    <property type="match status" value="1"/>
</dbReference>
<evidence type="ECO:0000259" key="3">
    <source>
        <dbReference type="PROSITE" id="PS50033"/>
    </source>
</evidence>
<evidence type="ECO:0000256" key="1">
    <source>
        <dbReference type="SAM" id="MobiDB-lite"/>
    </source>
</evidence>
<feature type="domain" description="UBX" evidence="3">
    <location>
        <begin position="214"/>
        <end position="293"/>
    </location>
</feature>
<dbReference type="Gene3D" id="3.80.10.10">
    <property type="entry name" value="Ribonuclease Inhibitor"/>
    <property type="match status" value="4"/>
</dbReference>
<dbReference type="Pfam" id="PF25372">
    <property type="entry name" value="DUF7885"/>
    <property type="match status" value="1"/>
</dbReference>
<dbReference type="InterPro" id="IPR006553">
    <property type="entry name" value="Leu-rich_rpt_Cys-con_subtyp"/>
</dbReference>
<dbReference type="AlphaFoldDB" id="A0AAN9GJJ5"/>
<comment type="caution">
    <text evidence="4">The sequence shown here is derived from an EMBL/GenBank/DDBJ whole genome shotgun (WGS) entry which is preliminary data.</text>
</comment>
<dbReference type="PANTHER" id="PTHR13318">
    <property type="entry name" value="PARTNER OF PAIRED, ISOFORM B-RELATED"/>
    <property type="match status" value="1"/>
</dbReference>
<dbReference type="CDD" id="cd01767">
    <property type="entry name" value="UBX"/>
    <property type="match status" value="1"/>
</dbReference>
<dbReference type="Gene3D" id="1.10.8.10">
    <property type="entry name" value="DNA helicase RuvA subunit, C-terminal domain"/>
    <property type="match status" value="1"/>
</dbReference>
<dbReference type="Gene3D" id="3.10.20.90">
    <property type="entry name" value="Phosphatidylinositol 3-kinase Catalytic Subunit, Chain A, domain 1"/>
    <property type="match status" value="1"/>
</dbReference>
<dbReference type="PROSITE" id="PS51450">
    <property type="entry name" value="LRR"/>
    <property type="match status" value="1"/>
</dbReference>
<feature type="region of interest" description="Disordered" evidence="1">
    <location>
        <begin position="53"/>
        <end position="115"/>
    </location>
</feature>
<organism evidence="4 5">
    <name type="scientific">Littorina saxatilis</name>
    <dbReference type="NCBI Taxonomy" id="31220"/>
    <lineage>
        <taxon>Eukaryota</taxon>
        <taxon>Metazoa</taxon>
        <taxon>Spiralia</taxon>
        <taxon>Lophotrochozoa</taxon>
        <taxon>Mollusca</taxon>
        <taxon>Gastropoda</taxon>
        <taxon>Caenogastropoda</taxon>
        <taxon>Littorinimorpha</taxon>
        <taxon>Littorinoidea</taxon>
        <taxon>Littorinidae</taxon>
        <taxon>Littorina</taxon>
    </lineage>
</organism>
<proteinExistence type="predicted"/>
<feature type="domain" description="UBA" evidence="2">
    <location>
        <begin position="1"/>
        <end position="44"/>
    </location>
</feature>
<dbReference type="InterPro" id="IPR029071">
    <property type="entry name" value="Ubiquitin-like_domsf"/>
</dbReference>
<gene>
    <name evidence="4" type="ORF">V1264_014208</name>
</gene>
<name>A0AAN9GJJ5_9CAEN</name>